<dbReference type="PANTHER" id="PTHR46316">
    <property type="entry name" value="SNF1-RELATED PROTEIN KINASE REGULATORY SUBUNIT BETA-1"/>
    <property type="match status" value="1"/>
</dbReference>
<name>A0A438DIR3_VITVI</name>
<proteinExistence type="inferred from homology"/>
<feature type="domain" description="Association with the SNF1 complex (ASC)" evidence="2">
    <location>
        <begin position="232"/>
        <end position="319"/>
    </location>
</feature>
<dbReference type="CDD" id="cd02859">
    <property type="entry name" value="E_set_AMPKbeta_like_N"/>
    <property type="match status" value="1"/>
</dbReference>
<dbReference type="SUPFAM" id="SSF81296">
    <property type="entry name" value="E set domains"/>
    <property type="match status" value="1"/>
</dbReference>
<dbReference type="EMBL" id="QGNW01001608">
    <property type="protein sequence ID" value="RVW35309.1"/>
    <property type="molecule type" value="Genomic_DNA"/>
</dbReference>
<protein>
    <submittedName>
        <fullName evidence="3">SNF1-related protein kinase regulatory subunit beta-2</fullName>
    </submittedName>
</protein>
<accession>A0A438DIR3</accession>
<gene>
    <name evidence="3" type="primary">KINB2_4</name>
    <name evidence="3" type="ORF">CK203_098698</name>
</gene>
<dbReference type="PANTHER" id="PTHR46316:SF9">
    <property type="entry name" value="SNF1-RELATED PROTEIN KINASE REGULATORY SUBUNIT BETA-1"/>
    <property type="match status" value="1"/>
</dbReference>
<comment type="caution">
    <text evidence="3">The sequence shown here is derived from an EMBL/GenBank/DDBJ whole genome shotgun (WGS) entry which is preliminary data.</text>
</comment>
<dbReference type="InterPro" id="IPR013783">
    <property type="entry name" value="Ig-like_fold"/>
</dbReference>
<dbReference type="InterPro" id="IPR043554">
    <property type="entry name" value="KINB"/>
</dbReference>
<sequence length="405" mass="45658">MMPKKTSGVTRDISDYQRKLGMSALPLHLGCTHIFLEFFFPTDEHVLQVPIAPLQRRDGPASLNQMWQNEPQGGVEHPPEQGIPIMIAWNYGGNDVAVEGSWDNWTSRKTLQRSGKDHSILLVLPSGVYHYKFIVDGEWRYIPDLPFIADEMGRVCNLLDVNVRIFALWFAYVYLDFDLTPILVLKVSRPNRTLEDDEGRAALDGDGSVLASHIFSFLLVCFKCRIECAYCVHFITQWLQSSIPAEEDFAKEPVLVPPQLHLTVLGMPNSEEPSCSKPQHVVLNHLFIEKGWASQSVVALGLTNRFQSKYVTVVLYKPLKSIYEVVQLGIVNEDFGLTPILSWEKWSSKIGYLFLGLIVLKMLVLDEMGVLCCGTVGGEDEQVEQRIMGLGKVSTQKMCKCVNSH</sequence>
<dbReference type="Pfam" id="PF16561">
    <property type="entry name" value="AMPK1_CBM"/>
    <property type="match status" value="1"/>
</dbReference>
<dbReference type="Proteomes" id="UP000288805">
    <property type="component" value="Unassembled WGS sequence"/>
</dbReference>
<dbReference type="Gene3D" id="2.60.40.10">
    <property type="entry name" value="Immunoglobulins"/>
    <property type="match status" value="1"/>
</dbReference>
<dbReference type="InterPro" id="IPR037256">
    <property type="entry name" value="ASC_dom_sf"/>
</dbReference>
<dbReference type="AlphaFoldDB" id="A0A438DIR3"/>
<reference evidence="3 4" key="1">
    <citation type="journal article" date="2018" name="PLoS Genet.">
        <title>Population sequencing reveals clonal diversity and ancestral inbreeding in the grapevine cultivar Chardonnay.</title>
        <authorList>
            <person name="Roach M.J."/>
            <person name="Johnson D.L."/>
            <person name="Bohlmann J."/>
            <person name="van Vuuren H.J."/>
            <person name="Jones S.J."/>
            <person name="Pretorius I.S."/>
            <person name="Schmidt S.A."/>
            <person name="Borneman A.R."/>
        </authorList>
    </citation>
    <scope>NUCLEOTIDE SEQUENCE [LARGE SCALE GENOMIC DNA]</scope>
    <source>
        <strain evidence="4">cv. Chardonnay</strain>
        <tissue evidence="3">Leaf</tissue>
    </source>
</reference>
<evidence type="ECO:0000313" key="3">
    <source>
        <dbReference type="EMBL" id="RVW35309.1"/>
    </source>
</evidence>
<dbReference type="SUPFAM" id="SSF160219">
    <property type="entry name" value="AMPKBI-like"/>
    <property type="match status" value="1"/>
</dbReference>
<organism evidence="3 4">
    <name type="scientific">Vitis vinifera</name>
    <name type="common">Grape</name>
    <dbReference type="NCBI Taxonomy" id="29760"/>
    <lineage>
        <taxon>Eukaryota</taxon>
        <taxon>Viridiplantae</taxon>
        <taxon>Streptophyta</taxon>
        <taxon>Embryophyta</taxon>
        <taxon>Tracheophyta</taxon>
        <taxon>Spermatophyta</taxon>
        <taxon>Magnoliopsida</taxon>
        <taxon>eudicotyledons</taxon>
        <taxon>Gunneridae</taxon>
        <taxon>Pentapetalae</taxon>
        <taxon>rosids</taxon>
        <taxon>Vitales</taxon>
        <taxon>Vitaceae</taxon>
        <taxon>Viteae</taxon>
        <taxon>Vitis</taxon>
    </lineage>
</organism>
<dbReference type="Pfam" id="PF04739">
    <property type="entry name" value="AMPKBI"/>
    <property type="match status" value="1"/>
</dbReference>
<dbReference type="InterPro" id="IPR032640">
    <property type="entry name" value="AMPK1_CBM"/>
</dbReference>
<evidence type="ECO:0000313" key="4">
    <source>
        <dbReference type="Proteomes" id="UP000288805"/>
    </source>
</evidence>
<evidence type="ECO:0000259" key="2">
    <source>
        <dbReference type="SMART" id="SM01010"/>
    </source>
</evidence>
<dbReference type="GO" id="GO:0009507">
    <property type="term" value="C:chloroplast"/>
    <property type="evidence" value="ECO:0007669"/>
    <property type="project" value="UniProtKB-ARBA"/>
</dbReference>
<dbReference type="InterPro" id="IPR014756">
    <property type="entry name" value="Ig_E-set"/>
</dbReference>
<dbReference type="Gene3D" id="6.20.250.60">
    <property type="match status" value="1"/>
</dbReference>
<comment type="similarity">
    <text evidence="1">Belongs to the 5'-AMP-activated protein kinase beta subunit family.</text>
</comment>
<evidence type="ECO:0000256" key="1">
    <source>
        <dbReference type="ARBA" id="ARBA00010926"/>
    </source>
</evidence>
<dbReference type="SMART" id="SM01010">
    <property type="entry name" value="AMPKBI"/>
    <property type="match status" value="1"/>
</dbReference>
<dbReference type="InterPro" id="IPR006828">
    <property type="entry name" value="ASC_dom"/>
</dbReference>